<dbReference type="Gramene" id="mRNA:HanXRQr2_Chr11g0505471">
    <property type="protein sequence ID" value="CDS:HanXRQr2_Chr11g0505471.1"/>
    <property type="gene ID" value="HanXRQr2_Chr11g0505471"/>
</dbReference>
<name>A0A251TC48_HELAN</name>
<dbReference type="AlphaFoldDB" id="A0A251TC48"/>
<evidence type="ECO:0000313" key="1">
    <source>
        <dbReference type="EMBL" id="KAF5783225.1"/>
    </source>
</evidence>
<reference evidence="2" key="2">
    <citation type="submission" date="2017-02" db="EMBL/GenBank/DDBJ databases">
        <title>Sunflower complete genome.</title>
        <authorList>
            <person name="Langlade N."/>
            <person name="Munos S."/>
        </authorList>
    </citation>
    <scope>NUCLEOTIDE SEQUENCE [LARGE SCALE GENOMIC DNA]</scope>
    <source>
        <tissue evidence="2">Leaves</tissue>
    </source>
</reference>
<reference evidence="1 3" key="1">
    <citation type="journal article" date="2017" name="Nature">
        <title>The sunflower genome provides insights into oil metabolism, flowering and Asterid evolution.</title>
        <authorList>
            <person name="Badouin H."/>
            <person name="Gouzy J."/>
            <person name="Grassa C.J."/>
            <person name="Murat F."/>
            <person name="Staton S.E."/>
            <person name="Cottret L."/>
            <person name="Lelandais-Briere C."/>
            <person name="Owens G.L."/>
            <person name="Carrere S."/>
            <person name="Mayjonade B."/>
            <person name="Legrand L."/>
            <person name="Gill N."/>
            <person name="Kane N.C."/>
            <person name="Bowers J.E."/>
            <person name="Hubner S."/>
            <person name="Bellec A."/>
            <person name="Berard A."/>
            <person name="Berges H."/>
            <person name="Blanchet N."/>
            <person name="Boniface M.C."/>
            <person name="Brunel D."/>
            <person name="Catrice O."/>
            <person name="Chaidir N."/>
            <person name="Claudel C."/>
            <person name="Donnadieu C."/>
            <person name="Faraut T."/>
            <person name="Fievet G."/>
            <person name="Helmstetter N."/>
            <person name="King M."/>
            <person name="Knapp S.J."/>
            <person name="Lai Z."/>
            <person name="Le Paslier M.C."/>
            <person name="Lippi Y."/>
            <person name="Lorenzon L."/>
            <person name="Mandel J.R."/>
            <person name="Marage G."/>
            <person name="Marchand G."/>
            <person name="Marquand E."/>
            <person name="Bret-Mestries E."/>
            <person name="Morien E."/>
            <person name="Nambeesan S."/>
            <person name="Nguyen T."/>
            <person name="Pegot-Espagnet P."/>
            <person name="Pouilly N."/>
            <person name="Raftis F."/>
            <person name="Sallet E."/>
            <person name="Schiex T."/>
            <person name="Thomas J."/>
            <person name="Vandecasteele C."/>
            <person name="Vares D."/>
            <person name="Vear F."/>
            <person name="Vautrin S."/>
            <person name="Crespi M."/>
            <person name="Mangin B."/>
            <person name="Burke J.M."/>
            <person name="Salse J."/>
            <person name="Munos S."/>
            <person name="Vincourt P."/>
            <person name="Rieseberg L.H."/>
            <person name="Langlade N.B."/>
        </authorList>
    </citation>
    <scope>NUCLEOTIDE SEQUENCE [LARGE SCALE GENOMIC DNA]</scope>
    <source>
        <strain evidence="3">cv. SF193</strain>
        <tissue evidence="1">Leaves</tissue>
    </source>
</reference>
<dbReference type="EMBL" id="CM007900">
    <property type="protein sequence ID" value="OTG08638.1"/>
    <property type="molecule type" value="Genomic_DNA"/>
</dbReference>
<keyword evidence="3" id="KW-1185">Reference proteome</keyword>
<accession>A0A251TC48</accession>
<gene>
    <name evidence="2" type="ORF">HannXRQ_Chr11g0343941</name>
    <name evidence="1" type="ORF">HanXRQr2_Chr11g0505471</name>
</gene>
<protein>
    <submittedName>
        <fullName evidence="2">Uncharacterized protein</fullName>
    </submittedName>
</protein>
<dbReference type="InParanoid" id="A0A251TC48"/>
<dbReference type="EMBL" id="MNCJ02000326">
    <property type="protein sequence ID" value="KAF5783225.1"/>
    <property type="molecule type" value="Genomic_DNA"/>
</dbReference>
<evidence type="ECO:0000313" key="3">
    <source>
        <dbReference type="Proteomes" id="UP000215914"/>
    </source>
</evidence>
<dbReference type="Proteomes" id="UP000215914">
    <property type="component" value="Chromosome 11"/>
</dbReference>
<proteinExistence type="predicted"/>
<evidence type="ECO:0000313" key="2">
    <source>
        <dbReference type="EMBL" id="OTG08638.1"/>
    </source>
</evidence>
<sequence>MIKFCCWQLNIHTPYITSSSQQTHTNKTPLPFSLSITSKKHREIPFFINKTQHQTYKHKKVTFSLKNPKHTT</sequence>
<organism evidence="2 3">
    <name type="scientific">Helianthus annuus</name>
    <name type="common">Common sunflower</name>
    <dbReference type="NCBI Taxonomy" id="4232"/>
    <lineage>
        <taxon>Eukaryota</taxon>
        <taxon>Viridiplantae</taxon>
        <taxon>Streptophyta</taxon>
        <taxon>Embryophyta</taxon>
        <taxon>Tracheophyta</taxon>
        <taxon>Spermatophyta</taxon>
        <taxon>Magnoliopsida</taxon>
        <taxon>eudicotyledons</taxon>
        <taxon>Gunneridae</taxon>
        <taxon>Pentapetalae</taxon>
        <taxon>asterids</taxon>
        <taxon>campanulids</taxon>
        <taxon>Asterales</taxon>
        <taxon>Asteraceae</taxon>
        <taxon>Asteroideae</taxon>
        <taxon>Heliantheae alliance</taxon>
        <taxon>Heliantheae</taxon>
        <taxon>Helianthus</taxon>
    </lineage>
</organism>
<reference evidence="1" key="3">
    <citation type="submission" date="2020-06" db="EMBL/GenBank/DDBJ databases">
        <title>Helianthus annuus Genome sequencing and assembly Release 2.</title>
        <authorList>
            <person name="Gouzy J."/>
            <person name="Langlade N."/>
            <person name="Munos S."/>
        </authorList>
    </citation>
    <scope>NUCLEOTIDE SEQUENCE</scope>
    <source>
        <tissue evidence="1">Leaves</tissue>
    </source>
</reference>